<dbReference type="Gene3D" id="2.40.50.1020">
    <property type="entry name" value="LytTr DNA-binding domain"/>
    <property type="match status" value="1"/>
</dbReference>
<feature type="domain" description="HTH LytTR-type" evidence="2">
    <location>
        <begin position="7"/>
        <end position="113"/>
    </location>
</feature>
<keyword evidence="4" id="KW-1185">Reference proteome</keyword>
<evidence type="ECO:0000259" key="2">
    <source>
        <dbReference type="SMART" id="SM00850"/>
    </source>
</evidence>
<dbReference type="SMART" id="SM00850">
    <property type="entry name" value="LytTR"/>
    <property type="match status" value="1"/>
</dbReference>
<organism evidence="3 4">
    <name type="scientific">Pseudomonas edaphica</name>
    <dbReference type="NCBI Taxonomy" id="2006980"/>
    <lineage>
        <taxon>Bacteria</taxon>
        <taxon>Pseudomonadati</taxon>
        <taxon>Pseudomonadota</taxon>
        <taxon>Gammaproteobacteria</taxon>
        <taxon>Pseudomonadales</taxon>
        <taxon>Pseudomonadaceae</taxon>
        <taxon>Pseudomonas</taxon>
    </lineage>
</organism>
<accession>A0ABY2U2F8</accession>
<comment type="caution">
    <text evidence="3">The sequence shown here is derived from an EMBL/GenBank/DDBJ whole genome shotgun (WGS) entry which is preliminary data.</text>
</comment>
<dbReference type="InterPro" id="IPR007492">
    <property type="entry name" value="LytTR_DNA-bd_dom"/>
</dbReference>
<evidence type="ECO:0000256" key="1">
    <source>
        <dbReference type="ARBA" id="ARBA00023012"/>
    </source>
</evidence>
<evidence type="ECO:0000313" key="4">
    <source>
        <dbReference type="Proteomes" id="UP000304941"/>
    </source>
</evidence>
<dbReference type="RefSeq" id="WP_138452371.1">
    <property type="nucleotide sequence ID" value="NZ_VBVZ01000280.1"/>
</dbReference>
<keyword evidence="1" id="KW-0902">Two-component regulatory system</keyword>
<name>A0ABY2U2F8_9PSED</name>
<evidence type="ECO:0000313" key="3">
    <source>
        <dbReference type="EMBL" id="TLG90259.1"/>
    </source>
</evidence>
<reference evidence="3 4" key="1">
    <citation type="submission" date="2019-05" db="EMBL/GenBank/DDBJ databases">
        <title>Pseudomonas edaphica sp. nov., isolated from rhizospheric soil of Cistus ladanifer L. in Spain.</title>
        <authorList>
            <person name="Peix A."/>
        </authorList>
    </citation>
    <scope>NUCLEOTIDE SEQUENCE [LARGE SCALE GENOMIC DNA]</scope>
    <source>
        <strain evidence="3 4">RD25</strain>
    </source>
</reference>
<protein>
    <submittedName>
        <fullName evidence="3">LytTR family transcriptional regulator</fullName>
    </submittedName>
</protein>
<proteinExistence type="predicted"/>
<dbReference type="EMBL" id="VBVZ01000280">
    <property type="protein sequence ID" value="TLG90259.1"/>
    <property type="molecule type" value="Genomic_DNA"/>
</dbReference>
<dbReference type="Pfam" id="PF04397">
    <property type="entry name" value="LytTR"/>
    <property type="match status" value="1"/>
</dbReference>
<dbReference type="Proteomes" id="UP000304941">
    <property type="component" value="Unassembled WGS sequence"/>
</dbReference>
<sequence length="127" mass="14588">MELHRYSKNHRLKPEQVEASEFIIFWAEHKFVCGLDADGVEWLLVDGHTLKEILANTLGFVRIHRRMIVKVDAIDHLVARTPPGGSRETYCMVGERELQISRQCRSGVKAQYRLSVSTRRATTEKPA</sequence>
<gene>
    <name evidence="3" type="ORF">FEM54_18450</name>
</gene>